<dbReference type="Gene3D" id="2.40.50.140">
    <property type="entry name" value="Nucleic acid-binding proteins"/>
    <property type="match status" value="2"/>
</dbReference>
<evidence type="ECO:0000256" key="2">
    <source>
        <dbReference type="SAM" id="MobiDB-lite"/>
    </source>
</evidence>
<dbReference type="Pfam" id="PF02721">
    <property type="entry name" value="DUF223"/>
    <property type="match status" value="1"/>
</dbReference>
<protein>
    <submittedName>
        <fullName evidence="5">Uncharacterized protein</fullName>
    </submittedName>
</protein>
<gene>
    <name evidence="5" type="ORF">E3N88_08050</name>
</gene>
<dbReference type="CDD" id="cd04480">
    <property type="entry name" value="RPA1_DBD_A_like"/>
    <property type="match status" value="1"/>
</dbReference>
<feature type="region of interest" description="Disordered" evidence="2">
    <location>
        <begin position="432"/>
        <end position="467"/>
    </location>
</feature>
<reference evidence="5 6" key="1">
    <citation type="submission" date="2019-05" db="EMBL/GenBank/DDBJ databases">
        <title>Mikania micrantha, genome provides insights into the molecular mechanism of rapid growth.</title>
        <authorList>
            <person name="Liu B."/>
        </authorList>
    </citation>
    <scope>NUCLEOTIDE SEQUENCE [LARGE SCALE GENOMIC DNA]</scope>
    <source>
        <strain evidence="5">NLD-2019</strain>
        <tissue evidence="5">Leaf</tissue>
    </source>
</reference>
<evidence type="ECO:0000313" key="5">
    <source>
        <dbReference type="EMBL" id="KAD6453345.1"/>
    </source>
</evidence>
<dbReference type="InterPro" id="IPR003871">
    <property type="entry name" value="RFA1B/D_OB_1st"/>
</dbReference>
<feature type="domain" description="Replication protein A OB" evidence="4">
    <location>
        <begin position="228"/>
        <end position="288"/>
    </location>
</feature>
<feature type="region of interest" description="Disordered" evidence="2">
    <location>
        <begin position="1"/>
        <end position="25"/>
    </location>
</feature>
<feature type="compositionally biased region" description="Low complexity" evidence="2">
    <location>
        <begin position="8"/>
        <end position="25"/>
    </location>
</feature>
<dbReference type="InterPro" id="IPR031657">
    <property type="entry name" value="REPA_OB_2"/>
</dbReference>
<dbReference type="InterPro" id="IPR012340">
    <property type="entry name" value="NA-bd_OB-fold"/>
</dbReference>
<dbReference type="Pfam" id="PF16900">
    <property type="entry name" value="REPA_OB_2"/>
    <property type="match status" value="1"/>
</dbReference>
<dbReference type="Proteomes" id="UP000326396">
    <property type="component" value="Linkage Group LG12"/>
</dbReference>
<evidence type="ECO:0000313" key="6">
    <source>
        <dbReference type="Proteomes" id="UP000326396"/>
    </source>
</evidence>
<dbReference type="GO" id="GO:0003677">
    <property type="term" value="F:DNA binding"/>
    <property type="evidence" value="ECO:0007669"/>
    <property type="project" value="UniProtKB-KW"/>
</dbReference>
<comment type="caution">
    <text evidence="5">The sequence shown here is derived from an EMBL/GenBank/DDBJ whole genome shotgun (WGS) entry which is preliminary data.</text>
</comment>
<keyword evidence="6" id="KW-1185">Reference proteome</keyword>
<organism evidence="5 6">
    <name type="scientific">Mikania micrantha</name>
    <name type="common">bitter vine</name>
    <dbReference type="NCBI Taxonomy" id="192012"/>
    <lineage>
        <taxon>Eukaryota</taxon>
        <taxon>Viridiplantae</taxon>
        <taxon>Streptophyta</taxon>
        <taxon>Embryophyta</taxon>
        <taxon>Tracheophyta</taxon>
        <taxon>Spermatophyta</taxon>
        <taxon>Magnoliopsida</taxon>
        <taxon>eudicotyledons</taxon>
        <taxon>Gunneridae</taxon>
        <taxon>Pentapetalae</taxon>
        <taxon>asterids</taxon>
        <taxon>campanulids</taxon>
        <taxon>Asterales</taxon>
        <taxon>Asteraceae</taxon>
        <taxon>Asteroideae</taxon>
        <taxon>Heliantheae alliance</taxon>
        <taxon>Eupatorieae</taxon>
        <taxon>Mikania</taxon>
    </lineage>
</organism>
<name>A0A5N6PI84_9ASTR</name>
<proteinExistence type="predicted"/>
<dbReference type="OrthoDB" id="1931061at2759"/>
<feature type="compositionally biased region" description="Polar residues" evidence="2">
    <location>
        <begin position="432"/>
        <end position="465"/>
    </location>
</feature>
<keyword evidence="1" id="KW-0238">DNA-binding</keyword>
<evidence type="ECO:0000256" key="1">
    <source>
        <dbReference type="ARBA" id="ARBA00023125"/>
    </source>
</evidence>
<dbReference type="PANTHER" id="PTHR47165">
    <property type="entry name" value="OS03G0429900 PROTEIN"/>
    <property type="match status" value="1"/>
</dbReference>
<feature type="domain" description="Replication protein A 70 kDa DNA-binding subunit B/D first OB fold" evidence="3">
    <location>
        <begin position="115"/>
        <end position="205"/>
    </location>
</feature>
<dbReference type="AlphaFoldDB" id="A0A5N6PI84"/>
<dbReference type="SUPFAM" id="SSF50249">
    <property type="entry name" value="Nucleic acid-binding proteins"/>
    <property type="match status" value="2"/>
</dbReference>
<evidence type="ECO:0000259" key="3">
    <source>
        <dbReference type="Pfam" id="PF02721"/>
    </source>
</evidence>
<sequence length="515" mass="58542">MKTLIFLPPETSSTPPSSSAKSRSTSVDIIRAPSSSAVLDLSQTNAFCRLNRGLVDGIAEVLNRKKDGEEMDTELTRTDITKEGVDWVSINRLRQMALSGITLLDNLDVKNPDQSIKVRILKTWTQPDKYNPGETLKIEMILMDEQSVMIEAVCNKKYLIKFQKLLKEGDCFIIRKPSLGDNMNPYKILNHPYKVHLNWGSTVVKCMDFRGTQYGFSFSPFEQLIQNSVADNTILDVIGYVYTYFPIQESISTKTGKLCRRIKIHLQDYEGRIIYVTLWDSYADKFSEYMVDKEPGYLVDDFLAKTALNTVIEINDIAEVKKVVIVGTIKCVIPDVEWYYLACKGEYNNLHPDEFNLLLDRKFAFKIDISRFNLRNNVHSNMKFFGVSRITDDASVLSTLENKYKYEECSNTKVMHATSVDFSSQEIANSKDSVSFTGDNSTPFSENDATTARTVHRNGNSQHSFTDGLKRNLEDAYDVDDSPCQSVSKSRKKLIEDDESDAVFTQKLLAPKIEK</sequence>
<dbReference type="PANTHER" id="PTHR47165:SF4">
    <property type="entry name" value="OS03G0429900 PROTEIN"/>
    <property type="match status" value="1"/>
</dbReference>
<dbReference type="EMBL" id="SZYD01000004">
    <property type="protein sequence ID" value="KAD6453345.1"/>
    <property type="molecule type" value="Genomic_DNA"/>
</dbReference>
<evidence type="ECO:0000259" key="4">
    <source>
        <dbReference type="Pfam" id="PF16900"/>
    </source>
</evidence>
<accession>A0A5N6PI84</accession>